<comment type="catalytic activity">
    <reaction evidence="1">
        <text>ATP + protein L-histidine = ADP + protein N-phospho-L-histidine.</text>
        <dbReference type="EC" id="2.7.13.3"/>
    </reaction>
</comment>
<evidence type="ECO:0000256" key="1">
    <source>
        <dbReference type="ARBA" id="ARBA00000085"/>
    </source>
</evidence>
<dbReference type="Gene3D" id="1.10.287.130">
    <property type="match status" value="1"/>
</dbReference>
<comment type="caution">
    <text evidence="9">The sequence shown here is derived from an EMBL/GenBank/DDBJ whole genome shotgun (WGS) entry which is preliminary data.</text>
</comment>
<dbReference type="PANTHER" id="PTHR43711">
    <property type="entry name" value="TWO-COMPONENT HISTIDINE KINASE"/>
    <property type="match status" value="1"/>
</dbReference>
<keyword evidence="6" id="KW-0812">Transmembrane</keyword>
<feature type="transmembrane region" description="Helical" evidence="6">
    <location>
        <begin position="365"/>
        <end position="384"/>
    </location>
</feature>
<dbReference type="EC" id="2.7.13.3" evidence="2"/>
<dbReference type="EMBL" id="JAGETX010000017">
    <property type="protein sequence ID" value="MBO3272761.1"/>
    <property type="molecule type" value="Genomic_DNA"/>
</dbReference>
<dbReference type="SUPFAM" id="SSF55874">
    <property type="entry name" value="ATPase domain of HSP90 chaperone/DNA topoisomerase II/histidine kinase"/>
    <property type="match status" value="1"/>
</dbReference>
<dbReference type="InterPro" id="IPR050736">
    <property type="entry name" value="Sensor_HK_Regulatory"/>
</dbReference>
<dbReference type="SUPFAM" id="SSF47384">
    <property type="entry name" value="Homodimeric domain of signal transducing histidine kinase"/>
    <property type="match status" value="1"/>
</dbReference>
<keyword evidence="7" id="KW-0732">Signal</keyword>
<proteinExistence type="predicted"/>
<keyword evidence="10" id="KW-1185">Reference proteome</keyword>
<feature type="domain" description="Histidine kinase" evidence="8">
    <location>
        <begin position="420"/>
        <end position="640"/>
    </location>
</feature>
<evidence type="ECO:0000256" key="7">
    <source>
        <dbReference type="SAM" id="SignalP"/>
    </source>
</evidence>
<dbReference type="SMART" id="SM00387">
    <property type="entry name" value="HATPase_c"/>
    <property type="match status" value="1"/>
</dbReference>
<dbReference type="SMART" id="SM00028">
    <property type="entry name" value="TPR"/>
    <property type="match status" value="4"/>
</dbReference>
<dbReference type="Gene3D" id="3.30.565.10">
    <property type="entry name" value="Histidine kinase-like ATPase, C-terminal domain"/>
    <property type="match status" value="1"/>
</dbReference>
<dbReference type="InterPro" id="IPR036890">
    <property type="entry name" value="HATPase_C_sf"/>
</dbReference>
<evidence type="ECO:0000259" key="8">
    <source>
        <dbReference type="PROSITE" id="PS50109"/>
    </source>
</evidence>
<dbReference type="SUPFAM" id="SSF48452">
    <property type="entry name" value="TPR-like"/>
    <property type="match status" value="1"/>
</dbReference>
<evidence type="ECO:0000256" key="3">
    <source>
        <dbReference type="ARBA" id="ARBA00022679"/>
    </source>
</evidence>
<feature type="chain" id="PRO_5045559227" description="histidine kinase" evidence="7">
    <location>
        <begin position="28"/>
        <end position="646"/>
    </location>
</feature>
<dbReference type="InterPro" id="IPR019734">
    <property type="entry name" value="TPR_rpt"/>
</dbReference>
<dbReference type="Pfam" id="PF02518">
    <property type="entry name" value="HATPase_c"/>
    <property type="match status" value="1"/>
</dbReference>
<dbReference type="InterPro" id="IPR036097">
    <property type="entry name" value="HisK_dim/P_sf"/>
</dbReference>
<evidence type="ECO:0000256" key="2">
    <source>
        <dbReference type="ARBA" id="ARBA00012438"/>
    </source>
</evidence>
<dbReference type="PRINTS" id="PR00344">
    <property type="entry name" value="BCTRLSENSOR"/>
</dbReference>
<dbReference type="InterPro" id="IPR005467">
    <property type="entry name" value="His_kinase_dom"/>
</dbReference>
<feature type="signal peptide" evidence="7">
    <location>
        <begin position="1"/>
        <end position="27"/>
    </location>
</feature>
<evidence type="ECO:0000256" key="4">
    <source>
        <dbReference type="ARBA" id="ARBA00022777"/>
    </source>
</evidence>
<reference evidence="9 10" key="1">
    <citation type="submission" date="2021-03" db="EMBL/GenBank/DDBJ databases">
        <authorList>
            <person name="Kim M.K."/>
        </authorList>
    </citation>
    <scope>NUCLEOTIDE SEQUENCE [LARGE SCALE GENOMIC DNA]</scope>
    <source>
        <strain evidence="9 10">BT507</strain>
    </source>
</reference>
<keyword evidence="5" id="KW-0902">Two-component regulatory system</keyword>
<dbReference type="PANTHER" id="PTHR43711:SF31">
    <property type="entry name" value="HISTIDINE KINASE"/>
    <property type="match status" value="1"/>
</dbReference>
<dbReference type="InterPro" id="IPR004358">
    <property type="entry name" value="Sig_transdc_His_kin-like_C"/>
</dbReference>
<keyword evidence="4" id="KW-0418">Kinase</keyword>
<keyword evidence="6" id="KW-0472">Membrane</keyword>
<organism evidence="9 10">
    <name type="scientific">Hymenobacter defluvii</name>
    <dbReference type="NCBI Taxonomy" id="2054411"/>
    <lineage>
        <taxon>Bacteria</taxon>
        <taxon>Pseudomonadati</taxon>
        <taxon>Bacteroidota</taxon>
        <taxon>Cytophagia</taxon>
        <taxon>Cytophagales</taxon>
        <taxon>Hymenobacteraceae</taxon>
        <taxon>Hymenobacter</taxon>
    </lineage>
</organism>
<dbReference type="RefSeq" id="WP_208308965.1">
    <property type="nucleotide sequence ID" value="NZ_JAGETX010000017.1"/>
</dbReference>
<dbReference type="Proteomes" id="UP000670527">
    <property type="component" value="Unassembled WGS sequence"/>
</dbReference>
<name>A0ABS3TGI5_9BACT</name>
<dbReference type="InterPro" id="IPR003594">
    <property type="entry name" value="HATPase_dom"/>
</dbReference>
<keyword evidence="6" id="KW-1133">Transmembrane helix</keyword>
<sequence length="646" mass="71851">MSFSGSLKQLWLCLLLVSAAGISSAQAQDSLAVQRMHRLLAILPPDTNRVRLLDSLCVQHYDNAPEQGIVYGRQALTLARRLHDQRGQLMSLLSLGVCYTNLSDSQYALTLYKQAMSLARRLNSYDGIVRSYHHMASVHSVRGDTATMWRLYRPALALAYHKGVQRPTQIALFGDVGVLLLAMHRNQQALQHLHRALLMARRSKDILAQAQYTATLGAYYQSIAQYATAEGLMRNAVSLAQERHNSKIETSALLQLSHVLLARRRPAEAEISAMQALELARAHRYYSFLLEAYSSLANIAAAQGDFAQGYAWQQRYLLFNDTLNNHDRLVALAALQQRYETQDKEQQIARLTANEELQSMLNRQLIVTIAILTVGLAAFIFIYLQLRRSRAALSSNHRALQETTAELQRMAASKDRLYSIVAHDLRGPVTSFSGVTKLIEFYLNNGDEAGLRRLPTLVHQTTSSINHLLDNLLKWAVNQNGELAFQPEPLPVAELFAEIVELYQTTAQAKQIQLLTDVPVRLTLYADYNMTRTILRNVLSNALRFAPVGSAVRLGAYPAASPQAVVLACTDSGPGMSPEQVTALLHPNSLAQPTRWQRREGTGLGLVLCRAFVDRQHGELRIHSAQGQGTTIEIELPSATPEPLPA</sequence>
<dbReference type="Gene3D" id="1.25.40.10">
    <property type="entry name" value="Tetratricopeptide repeat domain"/>
    <property type="match status" value="1"/>
</dbReference>
<evidence type="ECO:0000313" key="10">
    <source>
        <dbReference type="Proteomes" id="UP000670527"/>
    </source>
</evidence>
<evidence type="ECO:0000256" key="6">
    <source>
        <dbReference type="SAM" id="Phobius"/>
    </source>
</evidence>
<accession>A0ABS3TGI5</accession>
<protein>
    <recommendedName>
        <fullName evidence="2">histidine kinase</fullName>
        <ecNumber evidence="2">2.7.13.3</ecNumber>
    </recommendedName>
</protein>
<keyword evidence="3" id="KW-0808">Transferase</keyword>
<evidence type="ECO:0000313" key="9">
    <source>
        <dbReference type="EMBL" id="MBO3272761.1"/>
    </source>
</evidence>
<gene>
    <name evidence="9" type="ORF">J4D97_19075</name>
</gene>
<dbReference type="InterPro" id="IPR011990">
    <property type="entry name" value="TPR-like_helical_dom_sf"/>
</dbReference>
<evidence type="ECO:0000256" key="5">
    <source>
        <dbReference type="ARBA" id="ARBA00023012"/>
    </source>
</evidence>
<dbReference type="PROSITE" id="PS50109">
    <property type="entry name" value="HIS_KIN"/>
    <property type="match status" value="1"/>
</dbReference>